<dbReference type="Proteomes" id="UP000244937">
    <property type="component" value="Chromosome"/>
</dbReference>
<dbReference type="RefSeq" id="WP_108903439.1">
    <property type="nucleotide sequence ID" value="NZ_CP029187.1"/>
</dbReference>
<dbReference type="Gene3D" id="2.160.10.10">
    <property type="entry name" value="Hexapeptide repeat proteins"/>
    <property type="match status" value="1"/>
</dbReference>
<dbReference type="InterPro" id="IPR050179">
    <property type="entry name" value="Trans_hexapeptide_repeat"/>
</dbReference>
<reference evidence="2 3" key="1">
    <citation type="submission" date="2018-05" db="EMBL/GenBank/DDBJ databases">
        <title>Genome sequencing of Flavobacterium sp. HYN0049.</title>
        <authorList>
            <person name="Yi H."/>
            <person name="Baek C."/>
        </authorList>
    </citation>
    <scope>NUCLEOTIDE SEQUENCE [LARGE SCALE GENOMIC DNA]</scope>
    <source>
        <strain evidence="2 3">HYN0049</strain>
    </source>
</reference>
<keyword evidence="2" id="KW-0012">Acyltransferase</keyword>
<keyword evidence="2" id="KW-0808">Transferase</keyword>
<dbReference type="InterPro" id="IPR011004">
    <property type="entry name" value="Trimer_LpxA-like_sf"/>
</dbReference>
<proteinExistence type="inferred from homology"/>
<dbReference type="InterPro" id="IPR001451">
    <property type="entry name" value="Hexapep"/>
</dbReference>
<sequence>MEKIIIFGVSQLASLAHFYFEHDSPHEVVAFTLDKEYITENEFRGLPVIAFDEIEGLYPPSQYKMFLPISFKQMNFLRKRKYEQAKQKGYQCVSYISSKATTWPDLDVGENCFIFEDNTIQPFVKIGNNCVLWSGNHIGHHTEIRDHVFITSQVVISGCCIIEENAFFGVNATIRDETTIGKGTLVGMGANITKDTPEYSIWIGAKSAMREDKSIDIDSISHKTKG</sequence>
<gene>
    <name evidence="2" type="ORF">HYN49_06940</name>
</gene>
<dbReference type="SUPFAM" id="SSF51161">
    <property type="entry name" value="Trimeric LpxA-like enzymes"/>
    <property type="match status" value="1"/>
</dbReference>
<accession>A0A2S1SGX2</accession>
<dbReference type="EMBL" id="CP029187">
    <property type="protein sequence ID" value="AWI25653.1"/>
    <property type="molecule type" value="Genomic_DNA"/>
</dbReference>
<dbReference type="OrthoDB" id="1115300at2"/>
<dbReference type="GO" id="GO:0016746">
    <property type="term" value="F:acyltransferase activity"/>
    <property type="evidence" value="ECO:0007669"/>
    <property type="project" value="UniProtKB-KW"/>
</dbReference>
<dbReference type="Pfam" id="PF14602">
    <property type="entry name" value="Hexapep_2"/>
    <property type="match status" value="1"/>
</dbReference>
<evidence type="ECO:0000313" key="2">
    <source>
        <dbReference type="EMBL" id="AWI25653.1"/>
    </source>
</evidence>
<dbReference type="AlphaFoldDB" id="A0A2S1SGX2"/>
<dbReference type="PANTHER" id="PTHR43300:SF4">
    <property type="entry name" value="ACYL-[ACYL-CARRIER-PROTEIN]--UDP-N-ACETYLGLUCOSAMINE O-ACYLTRANSFERASE"/>
    <property type="match status" value="1"/>
</dbReference>
<keyword evidence="3" id="KW-1185">Reference proteome</keyword>
<dbReference type="Pfam" id="PF00132">
    <property type="entry name" value="Hexapep"/>
    <property type="match status" value="1"/>
</dbReference>
<dbReference type="PANTHER" id="PTHR43300">
    <property type="entry name" value="ACETYLTRANSFERASE"/>
    <property type="match status" value="1"/>
</dbReference>
<name>A0A2S1SGX2_9FLAO</name>
<protein>
    <submittedName>
        <fullName evidence="2">Sugar O-acyltransferase</fullName>
    </submittedName>
</protein>
<comment type="similarity">
    <text evidence="1">Belongs to the transferase hexapeptide repeat family.</text>
</comment>
<organism evidence="2 3">
    <name type="scientific">Flavobacterium pallidum</name>
    <dbReference type="NCBI Taxonomy" id="2172098"/>
    <lineage>
        <taxon>Bacteria</taxon>
        <taxon>Pseudomonadati</taxon>
        <taxon>Bacteroidota</taxon>
        <taxon>Flavobacteriia</taxon>
        <taxon>Flavobacteriales</taxon>
        <taxon>Flavobacteriaceae</taxon>
        <taxon>Flavobacterium</taxon>
    </lineage>
</organism>
<evidence type="ECO:0000313" key="3">
    <source>
        <dbReference type="Proteomes" id="UP000244937"/>
    </source>
</evidence>
<dbReference type="NCBIfam" id="TIGR03570">
    <property type="entry name" value="NeuD_NnaD"/>
    <property type="match status" value="1"/>
</dbReference>
<dbReference type="KEGG" id="fpal:HYN49_06940"/>
<evidence type="ECO:0000256" key="1">
    <source>
        <dbReference type="ARBA" id="ARBA00007274"/>
    </source>
</evidence>
<dbReference type="InterPro" id="IPR020019">
    <property type="entry name" value="AcTrfase_PglD-like"/>
</dbReference>
<dbReference type="CDD" id="cd03360">
    <property type="entry name" value="LbH_AT_putative"/>
    <property type="match status" value="1"/>
</dbReference>